<protein>
    <recommendedName>
        <fullName evidence="11">Putative archaetidylserine decarboxylase proenzyme</fullName>
        <ecNumber evidence="11">4.1.1.-</ecNumber>
    </recommendedName>
    <component>
        <recommendedName>
            <fullName evidence="11">Archaetidylserine decarboxylase alpha chain</fullName>
        </recommendedName>
    </component>
    <component>
        <recommendedName>
            <fullName evidence="11">Archaetidylserine decarboxylase beta chain</fullName>
        </recommendedName>
    </component>
</protein>
<keyword evidence="10 11" id="KW-0670">Pyruvate</keyword>
<dbReference type="GO" id="GO:0004609">
    <property type="term" value="F:phosphatidylserine decarboxylase activity"/>
    <property type="evidence" value="ECO:0007669"/>
    <property type="project" value="InterPro"/>
</dbReference>
<dbReference type="STRING" id="644295.Metev_1120"/>
<keyword evidence="4 11" id="KW-0443">Lipid metabolism</keyword>
<feature type="modified residue" description="Pyruvic acid (Ser); by autocatalysis" evidence="11">
    <location>
        <position position="171"/>
    </location>
</feature>
<dbReference type="EMBL" id="CP002069">
    <property type="protein sequence ID" value="ADI74002.1"/>
    <property type="molecule type" value="Genomic_DNA"/>
</dbReference>
<dbReference type="PANTHER" id="PTHR35809:SF1">
    <property type="entry name" value="ARCHAETIDYLSERINE DECARBOXYLASE PROENZYME-RELATED"/>
    <property type="match status" value="1"/>
</dbReference>
<dbReference type="OrthoDB" id="50255at2157"/>
<keyword evidence="12" id="KW-0812">Transmembrane</keyword>
<evidence type="ECO:0000313" key="14">
    <source>
        <dbReference type="Proteomes" id="UP000000391"/>
    </source>
</evidence>
<feature type="chain" id="PRO_5023485753" description="Archaetidylserine decarboxylase beta chain" evidence="11">
    <location>
        <begin position="1"/>
        <end position="170"/>
    </location>
</feature>
<dbReference type="PANTHER" id="PTHR35809">
    <property type="entry name" value="ARCHAETIDYLSERINE DECARBOXYLASE PROENZYME-RELATED"/>
    <property type="match status" value="1"/>
</dbReference>
<dbReference type="InterPro" id="IPR003817">
    <property type="entry name" value="PS_Dcarbxylase"/>
</dbReference>
<organism evidence="13 14">
    <name type="scientific">Methanohalobium evestigatum (strain ATCC BAA-1072 / DSM 3721 / NBRC 107634 / OCM 161 / Z-7303)</name>
    <dbReference type="NCBI Taxonomy" id="644295"/>
    <lineage>
        <taxon>Archaea</taxon>
        <taxon>Methanobacteriati</taxon>
        <taxon>Methanobacteriota</taxon>
        <taxon>Stenosarchaea group</taxon>
        <taxon>Methanomicrobia</taxon>
        <taxon>Methanosarcinales</taxon>
        <taxon>Methanosarcinaceae</taxon>
        <taxon>Methanohalobium</taxon>
    </lineage>
</organism>
<keyword evidence="7 11" id="KW-0594">Phospholipid biosynthesis</keyword>
<evidence type="ECO:0000256" key="6">
    <source>
        <dbReference type="ARBA" id="ARBA00023145"/>
    </source>
</evidence>
<keyword evidence="5 11" id="KW-0472">Membrane</keyword>
<keyword evidence="2 11" id="KW-0444">Lipid biosynthesis</keyword>
<sequence length="221" mass="24714">MLAKGSISKIIPIALFTIFTGTAAYLLNLFYLQVVSYAGIAVTVFSIWFFRDPVRHPKKCNKCMVSPADGKVIDIRNRTICIFMNFNDVHVNRTPLEGEIIKTSYTNGSFLPAFYKDSEKNERNEITIKTEYGNTKVTQIAGLIARRIITYVDEGDLISQGQRIGMICFGSRVDVTVPDNFDIVCDIKDKVTAGESIIAKFNSKTNTAPITEDSDEYIPDT</sequence>
<feature type="transmembrane region" description="Helical" evidence="12">
    <location>
        <begin position="7"/>
        <end position="25"/>
    </location>
</feature>
<dbReference type="GO" id="GO:0008654">
    <property type="term" value="P:phospholipid biosynthetic process"/>
    <property type="evidence" value="ECO:0007669"/>
    <property type="project" value="UniProtKB-UniRule"/>
</dbReference>
<dbReference type="GeneID" id="9346752"/>
<dbReference type="Proteomes" id="UP000000391">
    <property type="component" value="Chromosome"/>
</dbReference>
<keyword evidence="14" id="KW-1185">Reference proteome</keyword>
<gene>
    <name evidence="11" type="primary">asd</name>
    <name evidence="13" type="ordered locus">Metev_1120</name>
</gene>
<proteinExistence type="inferred from homology"/>
<keyword evidence="8 11" id="KW-0456">Lyase</keyword>
<evidence type="ECO:0000256" key="5">
    <source>
        <dbReference type="ARBA" id="ARBA00023136"/>
    </source>
</evidence>
<evidence type="ECO:0000256" key="3">
    <source>
        <dbReference type="ARBA" id="ARBA00022793"/>
    </source>
</evidence>
<keyword evidence="1 11" id="KW-1003">Cell membrane</keyword>
<evidence type="ECO:0000256" key="10">
    <source>
        <dbReference type="ARBA" id="ARBA00023317"/>
    </source>
</evidence>
<dbReference type="EC" id="4.1.1.-" evidence="11"/>
<comment type="catalytic activity">
    <reaction evidence="11">
        <text>archaetidylserine + H(+) = archaetidylethanolamine + CO2</text>
        <dbReference type="Rhea" id="RHEA:51488"/>
        <dbReference type="ChEBI" id="CHEBI:15378"/>
        <dbReference type="ChEBI" id="CHEBI:16526"/>
        <dbReference type="ChEBI" id="CHEBI:71517"/>
        <dbReference type="ChEBI" id="CHEBI:134176"/>
    </reaction>
</comment>
<name>D7E954_METEZ</name>
<dbReference type="InterPro" id="IPR033175">
    <property type="entry name" value="PSD-A"/>
</dbReference>
<evidence type="ECO:0000256" key="8">
    <source>
        <dbReference type="ARBA" id="ARBA00023239"/>
    </source>
</evidence>
<dbReference type="RefSeq" id="WP_013194569.1">
    <property type="nucleotide sequence ID" value="NC_014253.1"/>
</dbReference>
<evidence type="ECO:0000256" key="12">
    <source>
        <dbReference type="SAM" id="Phobius"/>
    </source>
</evidence>
<evidence type="ECO:0000313" key="13">
    <source>
        <dbReference type="EMBL" id="ADI74002.1"/>
    </source>
</evidence>
<feature type="chain" id="PRO_5023485752" description="Archaetidylserine decarboxylase alpha chain" evidence="11">
    <location>
        <begin position="171"/>
        <end position="221"/>
    </location>
</feature>
<evidence type="ECO:0000256" key="2">
    <source>
        <dbReference type="ARBA" id="ARBA00022516"/>
    </source>
</evidence>
<dbReference type="NCBIfam" id="NF003685">
    <property type="entry name" value="PRK05305.2-5"/>
    <property type="match status" value="1"/>
</dbReference>
<comment type="subunit">
    <text evidence="11">Heterodimer of a large membrane-associated beta subunit and a small pyruvoyl-containing alpha subunit.</text>
</comment>
<dbReference type="AlphaFoldDB" id="D7E954"/>
<keyword evidence="6 11" id="KW-0865">Zymogen</keyword>
<dbReference type="GO" id="GO:0005886">
    <property type="term" value="C:plasma membrane"/>
    <property type="evidence" value="ECO:0007669"/>
    <property type="project" value="UniProtKB-SubCell"/>
</dbReference>
<dbReference type="Pfam" id="PF02666">
    <property type="entry name" value="PS_Dcarbxylase"/>
    <property type="match status" value="1"/>
</dbReference>
<evidence type="ECO:0000256" key="4">
    <source>
        <dbReference type="ARBA" id="ARBA00023098"/>
    </source>
</evidence>
<evidence type="ECO:0000256" key="7">
    <source>
        <dbReference type="ARBA" id="ARBA00023209"/>
    </source>
</evidence>
<reference evidence="13 14" key="1">
    <citation type="submission" date="2010-06" db="EMBL/GenBank/DDBJ databases">
        <title>Complete sequence chromosome of Methanohalobium evestigatum Z-7303.</title>
        <authorList>
            <consortium name="US DOE Joint Genome Institute"/>
            <person name="Lucas S."/>
            <person name="Copeland A."/>
            <person name="Lapidus A."/>
            <person name="Cheng J.-F."/>
            <person name="Bruce D."/>
            <person name="Goodwin L."/>
            <person name="Pitluck S."/>
            <person name="Saunders E."/>
            <person name="Detter J.C."/>
            <person name="Han C."/>
            <person name="Tapia R."/>
            <person name="Land M."/>
            <person name="Hauser L."/>
            <person name="Kyrpides N."/>
            <person name="Mikhailova N."/>
            <person name="Sieprawska-Lupa M."/>
            <person name="Whitman W.B."/>
            <person name="Anderson I."/>
            <person name="Woyke T."/>
        </authorList>
    </citation>
    <scope>NUCLEOTIDE SEQUENCE [LARGE SCALE GENOMIC DNA]</scope>
    <source>
        <strain evidence="14">ATCC BAA-1072 / DSM 3721 / NBRC 107634 / OCM 161 / Z-7303</strain>
    </source>
</reference>
<comment type="similarity">
    <text evidence="11">Belongs to the phosphatidylserine decarboxylase family. PSD-A subfamily.</text>
</comment>
<feature type="active site" description="Schiff-base intermediate with substrate; via pyruvic acid" evidence="11">
    <location>
        <position position="171"/>
    </location>
</feature>
<evidence type="ECO:0000256" key="1">
    <source>
        <dbReference type="ARBA" id="ARBA00022475"/>
    </source>
</evidence>
<evidence type="ECO:0000256" key="9">
    <source>
        <dbReference type="ARBA" id="ARBA00023264"/>
    </source>
</evidence>
<dbReference type="HAMAP" id="MF_00664">
    <property type="entry name" value="PS_decarb_PSD_A"/>
    <property type="match status" value="1"/>
</dbReference>
<accession>D7E954</accession>
<comment type="PTM">
    <text evidence="11">Is synthesized initially as an inactive proenzyme. Formation of the active enzyme involves a self-maturation process in which the active site pyruvoyl group is generated from an internal serine residue via an autocatalytic post-translational modification. Two non-identical subunits are generated from the proenzyme in this reaction, and the pyruvate is formed at the N-terminus of the alpha chain, which is derived from the carboxyl end of the proenzyme. The post-translation cleavage follows an unusual pathway, termed non-hydrolytic serinolysis, in which the side chain hydroxyl group of the serine supplies its oxygen atom to form the C-terminus of the beta chain, while the remainder of the serine residue undergoes an oxidative deamination to produce ammonia and the pyruvoyl prosthetic group on the alpha chain.</text>
</comment>
<feature type="site" description="Cleavage (non-hydrolytic); by autocatalysis" evidence="11">
    <location>
        <begin position="170"/>
        <end position="171"/>
    </location>
</feature>
<keyword evidence="12" id="KW-1133">Transmembrane helix</keyword>
<keyword evidence="9 11" id="KW-1208">Phospholipid metabolism</keyword>
<dbReference type="HOGENOM" id="CLU_072492_0_0_2"/>
<comment type="subcellular location">
    <subcellularLocation>
        <location evidence="11">Cell membrane</location>
        <topology evidence="11">Peripheral membrane protein</topology>
    </subcellularLocation>
</comment>
<dbReference type="KEGG" id="mev:Metev_1120"/>
<comment type="function">
    <text evidence="11">Catalyzes the formation of archaetidylethanolamine (PtdEtn) from archaetidylserine (PtdSer).</text>
</comment>
<evidence type="ECO:0000256" key="11">
    <source>
        <dbReference type="HAMAP-Rule" id="MF_00664"/>
    </source>
</evidence>
<keyword evidence="3 11" id="KW-0210">Decarboxylase</keyword>
<feature type="transmembrane region" description="Helical" evidence="12">
    <location>
        <begin position="31"/>
        <end position="50"/>
    </location>
</feature>
<comment type="cofactor">
    <cofactor evidence="11">
        <name>pyruvate</name>
        <dbReference type="ChEBI" id="CHEBI:15361"/>
    </cofactor>
    <text evidence="11">Binds 1 pyruvoyl group covalently per subunit.</text>
</comment>